<reference evidence="1 2" key="1">
    <citation type="submission" date="2018-08" db="EMBL/GenBank/DDBJ databases">
        <title>A genome reference for cultivated species of the human gut microbiota.</title>
        <authorList>
            <person name="Zou Y."/>
            <person name="Xue W."/>
            <person name="Luo G."/>
        </authorList>
    </citation>
    <scope>NUCLEOTIDE SEQUENCE [LARGE SCALE GENOMIC DNA]</scope>
    <source>
        <strain evidence="1 2">AM31-10</strain>
    </source>
</reference>
<organism evidence="1 2">
    <name type="scientific">Phocaeicola plebeius</name>
    <dbReference type="NCBI Taxonomy" id="310297"/>
    <lineage>
        <taxon>Bacteria</taxon>
        <taxon>Pseudomonadati</taxon>
        <taxon>Bacteroidota</taxon>
        <taxon>Bacteroidia</taxon>
        <taxon>Bacteroidales</taxon>
        <taxon>Bacteroidaceae</taxon>
        <taxon>Phocaeicola</taxon>
    </lineage>
</organism>
<proteinExistence type="predicted"/>
<comment type="caution">
    <text evidence="1">The sequence shown here is derived from an EMBL/GenBank/DDBJ whole genome shotgun (WGS) entry which is preliminary data.</text>
</comment>
<dbReference type="AlphaFoldDB" id="A0A414FJQ5"/>
<gene>
    <name evidence="1" type="ORF">DW789_14945</name>
</gene>
<evidence type="ECO:0000313" key="1">
    <source>
        <dbReference type="EMBL" id="RHD48211.1"/>
    </source>
</evidence>
<sequence>MIKNCIKYFINSLGVSSYNFETSKQLLSLVFMEFELNIVIKLNDSIRQDWELNDLMDHVEQIFSIRIKRIINLQSNGILDDIITHLYTLSFSTNIRFLTQNFPNSIDNYWSNFKEKEGLVYIEEFEINKSYWDSYEFFLFLGGLLKENMKKSINTNFFQCEVPLKDSFDLEILSSNTKIRRLGYLKLLLKYFNENGRVPVSKTNLDFERYCQSYNEYLSLYKNRKGNIILTKTGNSAAPYIELGISLGLIHKSMGYYELGKIGKVYSVLRKNLRESNGENPFVLSPFEQSFFLENILRQDYFFIYTILELSYVNYSISYLSLKKIFQEKLLSNMDLCIEYAKLNNPGKFLSLRTVKKRISEWNKSESYLEHVLMPRLNWLYDLNIIDLKDDLSFSLTTSGKRLFYNLTIGKDLALHMMASLDAYIDSFYMKVLNEIYGSKNKMFQDDDYKMFVAYLDQSFYFFRTLAPNRVTFSLFSYYIRYILFYNHSIVLDTEDIKKIFAKKEYSNYIYRFQEQYKDGYIQKR</sequence>
<evidence type="ECO:0000313" key="2">
    <source>
        <dbReference type="Proteomes" id="UP000284361"/>
    </source>
</evidence>
<dbReference type="Proteomes" id="UP000284361">
    <property type="component" value="Unassembled WGS sequence"/>
</dbReference>
<name>A0A414FJQ5_9BACT</name>
<accession>A0A414FJQ5</accession>
<dbReference type="EMBL" id="QSJG01000047">
    <property type="protein sequence ID" value="RHD48211.1"/>
    <property type="molecule type" value="Genomic_DNA"/>
</dbReference>
<protein>
    <submittedName>
        <fullName evidence="1">Uncharacterized protein</fullName>
    </submittedName>
</protein>